<dbReference type="PANTHER" id="PTHR31429:SF3">
    <property type="entry name" value="WRKY TRANSCRIPTION FACTOR 40-RELATED"/>
    <property type="match status" value="1"/>
</dbReference>
<evidence type="ECO:0000256" key="5">
    <source>
        <dbReference type="ARBA" id="ARBA00023054"/>
    </source>
</evidence>
<dbReference type="InterPro" id="IPR003657">
    <property type="entry name" value="WRKY_dom"/>
</dbReference>
<feature type="region of interest" description="Disordered" evidence="10">
    <location>
        <begin position="59"/>
        <end position="106"/>
    </location>
</feature>
<comment type="subcellular location">
    <subcellularLocation>
        <location evidence="1">Nucleus</location>
    </subcellularLocation>
</comment>
<keyword evidence="4" id="KW-0805">Transcription regulation</keyword>
<evidence type="ECO:0000256" key="2">
    <source>
        <dbReference type="ARBA" id="ARBA00008189"/>
    </source>
</evidence>
<evidence type="ECO:0000256" key="7">
    <source>
        <dbReference type="ARBA" id="ARBA00023157"/>
    </source>
</evidence>
<keyword evidence="13" id="KW-1185">Reference proteome</keyword>
<evidence type="ECO:0000259" key="11">
    <source>
        <dbReference type="PROSITE" id="PS50811"/>
    </source>
</evidence>
<evidence type="ECO:0000256" key="9">
    <source>
        <dbReference type="ARBA" id="ARBA00023242"/>
    </source>
</evidence>
<dbReference type="PROSITE" id="PS50811">
    <property type="entry name" value="WRKY"/>
    <property type="match status" value="1"/>
</dbReference>
<feature type="domain" description="WRKY" evidence="11">
    <location>
        <begin position="132"/>
        <end position="198"/>
    </location>
</feature>
<evidence type="ECO:0000256" key="8">
    <source>
        <dbReference type="ARBA" id="ARBA00023163"/>
    </source>
</evidence>
<protein>
    <recommendedName>
        <fullName evidence="11">WRKY domain-containing protein</fullName>
    </recommendedName>
</protein>
<dbReference type="SUPFAM" id="SSF118290">
    <property type="entry name" value="WRKY DNA-binding domain"/>
    <property type="match status" value="1"/>
</dbReference>
<dbReference type="GO" id="GO:0043565">
    <property type="term" value="F:sequence-specific DNA binding"/>
    <property type="evidence" value="ECO:0007669"/>
    <property type="project" value="InterPro"/>
</dbReference>
<dbReference type="InterPro" id="IPR000858">
    <property type="entry name" value="S_locus_glycoprot_dom"/>
</dbReference>
<dbReference type="InterPro" id="IPR044810">
    <property type="entry name" value="WRKY_plant"/>
</dbReference>
<sequence>MDTAWRGGGRSPVCLDLCVGLSPAKILEAKVTQMSEENRRLTEVITRLYGSHVARLGLDDAASPQRRPVSPLSSRKRGRESMETANSCDGNGNGQKSGAAAEADHAESFAMDDGTCRRIKVSRVCRRIDPSDATLVVKDGYQWRKYGQKVTRDNPSPRAYFRCAFAPSCPVKKKVQRSAEDSSLLVATYEGEHNHPLPSRPGELAAGGGGGVGSAGSLPCSISINPSGPTIALDLTKNGGAVQVANRDTPLNGTAGVLVINGLGVLFLLDSSGQGRMVVVEHDSSWHGVFIISGGGGTAARVREPCRARPEQQQLAVVVIRSLIEHPIADMRLDLDTNLQTGAKWFLTSWRAPDDPATREYRRVLEKKGLPDCVSWRGATKKYRMGAWNGLWFSGVPKMAFPSSSVFGNQEVDRPNKMAFIFNPFAGGPLSRLVLNEAGIAQRLVWDPSSKAWNAYAQTPHKITVAYEHEMLMSWLIHGRSDIRTKH</sequence>
<dbReference type="SMART" id="SM00774">
    <property type="entry name" value="WRKY"/>
    <property type="match status" value="1"/>
</dbReference>
<dbReference type="HOGENOM" id="CLU_560670_0_0_1"/>
<dbReference type="Gramene" id="OB09G16960.1">
    <property type="protein sequence ID" value="OB09G16960.1"/>
    <property type="gene ID" value="OB09G16960"/>
</dbReference>
<dbReference type="Pfam" id="PF00954">
    <property type="entry name" value="S_locus_glycop"/>
    <property type="match status" value="1"/>
</dbReference>
<keyword evidence="8" id="KW-0804">Transcription</keyword>
<evidence type="ECO:0000256" key="1">
    <source>
        <dbReference type="ARBA" id="ARBA00004123"/>
    </source>
</evidence>
<accession>J3MXG7</accession>
<comment type="similarity">
    <text evidence="2">Belongs to the WRKY group II-a family.</text>
</comment>
<dbReference type="Gene3D" id="2.20.25.80">
    <property type="entry name" value="WRKY domain"/>
    <property type="match status" value="1"/>
</dbReference>
<dbReference type="AlphaFoldDB" id="J3MXG7"/>
<keyword evidence="5" id="KW-0175">Coiled coil</keyword>
<reference evidence="12" key="1">
    <citation type="journal article" date="2013" name="Nat. Commun.">
        <title>Whole-genome sequencing of Oryza brachyantha reveals mechanisms underlying Oryza genome evolution.</title>
        <authorList>
            <person name="Chen J."/>
            <person name="Huang Q."/>
            <person name="Gao D."/>
            <person name="Wang J."/>
            <person name="Lang Y."/>
            <person name="Liu T."/>
            <person name="Li B."/>
            <person name="Bai Z."/>
            <person name="Luis Goicoechea J."/>
            <person name="Liang C."/>
            <person name="Chen C."/>
            <person name="Zhang W."/>
            <person name="Sun S."/>
            <person name="Liao Y."/>
            <person name="Zhang X."/>
            <person name="Yang L."/>
            <person name="Song C."/>
            <person name="Wang M."/>
            <person name="Shi J."/>
            <person name="Liu G."/>
            <person name="Liu J."/>
            <person name="Zhou H."/>
            <person name="Zhou W."/>
            <person name="Yu Q."/>
            <person name="An N."/>
            <person name="Chen Y."/>
            <person name="Cai Q."/>
            <person name="Wang B."/>
            <person name="Liu B."/>
            <person name="Min J."/>
            <person name="Huang Y."/>
            <person name="Wu H."/>
            <person name="Li Z."/>
            <person name="Zhang Y."/>
            <person name="Yin Y."/>
            <person name="Song W."/>
            <person name="Jiang J."/>
            <person name="Jackson S.A."/>
            <person name="Wing R.A."/>
            <person name="Wang J."/>
            <person name="Chen M."/>
        </authorList>
    </citation>
    <scope>NUCLEOTIDE SEQUENCE [LARGE SCALE GENOMIC DNA]</scope>
    <source>
        <strain evidence="12">cv. IRGC 101232</strain>
    </source>
</reference>
<feature type="compositionally biased region" description="Polar residues" evidence="10">
    <location>
        <begin position="83"/>
        <end position="96"/>
    </location>
</feature>
<proteinExistence type="inferred from homology"/>
<keyword evidence="9" id="KW-0539">Nucleus</keyword>
<evidence type="ECO:0000313" key="12">
    <source>
        <dbReference type="EnsemblPlants" id="OB09G16960.1"/>
    </source>
</evidence>
<dbReference type="GO" id="GO:0003700">
    <property type="term" value="F:DNA-binding transcription factor activity"/>
    <property type="evidence" value="ECO:0007669"/>
    <property type="project" value="InterPro"/>
</dbReference>
<dbReference type="Proteomes" id="UP000006038">
    <property type="component" value="Chromosome 9"/>
</dbReference>
<keyword evidence="6" id="KW-0238">DNA-binding</keyword>
<evidence type="ECO:0000256" key="6">
    <source>
        <dbReference type="ARBA" id="ARBA00023125"/>
    </source>
</evidence>
<dbReference type="eggNOG" id="ENOG502QR7M">
    <property type="taxonomic scope" value="Eukaryota"/>
</dbReference>
<evidence type="ECO:0000256" key="4">
    <source>
        <dbReference type="ARBA" id="ARBA00023015"/>
    </source>
</evidence>
<dbReference type="GO" id="GO:0048544">
    <property type="term" value="P:recognition of pollen"/>
    <property type="evidence" value="ECO:0007669"/>
    <property type="project" value="InterPro"/>
</dbReference>
<evidence type="ECO:0000256" key="10">
    <source>
        <dbReference type="SAM" id="MobiDB-lite"/>
    </source>
</evidence>
<dbReference type="FunFam" id="2.20.25.80:FF:000008">
    <property type="entry name" value="WRKY transcription factor 40"/>
    <property type="match status" value="1"/>
</dbReference>
<dbReference type="PANTHER" id="PTHR31429">
    <property type="entry name" value="WRKY TRANSCRIPTION FACTOR 36-RELATED"/>
    <property type="match status" value="1"/>
</dbReference>
<dbReference type="EnsemblPlants" id="OB09G16960.1">
    <property type="protein sequence ID" value="OB09G16960.1"/>
    <property type="gene ID" value="OB09G16960"/>
</dbReference>
<organism evidence="12">
    <name type="scientific">Oryza brachyantha</name>
    <name type="common">malo sina</name>
    <dbReference type="NCBI Taxonomy" id="4533"/>
    <lineage>
        <taxon>Eukaryota</taxon>
        <taxon>Viridiplantae</taxon>
        <taxon>Streptophyta</taxon>
        <taxon>Embryophyta</taxon>
        <taxon>Tracheophyta</taxon>
        <taxon>Spermatophyta</taxon>
        <taxon>Magnoliopsida</taxon>
        <taxon>Liliopsida</taxon>
        <taxon>Poales</taxon>
        <taxon>Poaceae</taxon>
        <taxon>BOP clade</taxon>
        <taxon>Oryzoideae</taxon>
        <taxon>Oryzeae</taxon>
        <taxon>Oryzinae</taxon>
        <taxon>Oryza</taxon>
    </lineage>
</organism>
<evidence type="ECO:0000313" key="13">
    <source>
        <dbReference type="Proteomes" id="UP000006038"/>
    </source>
</evidence>
<dbReference type="GO" id="GO:0051707">
    <property type="term" value="P:response to other organism"/>
    <property type="evidence" value="ECO:0007669"/>
    <property type="project" value="UniProtKB-ARBA"/>
</dbReference>
<dbReference type="GO" id="GO:0005634">
    <property type="term" value="C:nucleus"/>
    <property type="evidence" value="ECO:0007669"/>
    <property type="project" value="UniProtKB-SubCell"/>
</dbReference>
<dbReference type="Pfam" id="PF03106">
    <property type="entry name" value="WRKY"/>
    <property type="match status" value="1"/>
</dbReference>
<dbReference type="InterPro" id="IPR036576">
    <property type="entry name" value="WRKY_dom_sf"/>
</dbReference>
<name>J3MXG7_ORYBR</name>
<evidence type="ECO:0000256" key="3">
    <source>
        <dbReference type="ARBA" id="ARBA00022729"/>
    </source>
</evidence>
<keyword evidence="3" id="KW-0732">Signal</keyword>
<dbReference type="STRING" id="4533.J3MXG7"/>
<keyword evidence="7" id="KW-1015">Disulfide bond</keyword>
<reference evidence="12" key="2">
    <citation type="submission" date="2013-04" db="UniProtKB">
        <authorList>
            <consortium name="EnsemblPlants"/>
        </authorList>
    </citation>
    <scope>IDENTIFICATION</scope>
</reference>